<feature type="transmembrane region" description="Helical" evidence="2">
    <location>
        <begin position="21"/>
        <end position="41"/>
    </location>
</feature>
<feature type="compositionally biased region" description="Low complexity" evidence="1">
    <location>
        <begin position="87"/>
        <end position="103"/>
    </location>
</feature>
<evidence type="ECO:0000313" key="4">
    <source>
        <dbReference type="Proteomes" id="UP000184420"/>
    </source>
</evidence>
<feature type="compositionally biased region" description="Pro residues" evidence="1">
    <location>
        <begin position="149"/>
        <end position="158"/>
    </location>
</feature>
<dbReference type="RefSeq" id="WP_143160090.1">
    <property type="nucleotide sequence ID" value="NZ_FRBL01000010.1"/>
</dbReference>
<proteinExistence type="predicted"/>
<feature type="compositionally biased region" description="Gly residues" evidence="1">
    <location>
        <begin position="208"/>
        <end position="218"/>
    </location>
</feature>
<evidence type="ECO:0000256" key="2">
    <source>
        <dbReference type="SAM" id="Phobius"/>
    </source>
</evidence>
<keyword evidence="4" id="KW-1185">Reference proteome</keyword>
<protein>
    <submittedName>
        <fullName evidence="3">Outer membrane transport energization protein TonB</fullName>
    </submittedName>
</protein>
<dbReference type="EMBL" id="FRBL01000010">
    <property type="protein sequence ID" value="SHM70715.1"/>
    <property type="molecule type" value="Genomic_DNA"/>
</dbReference>
<name>A0A1M7KYH3_9BACT</name>
<evidence type="ECO:0000313" key="3">
    <source>
        <dbReference type="EMBL" id="SHM70715.1"/>
    </source>
</evidence>
<gene>
    <name evidence="3" type="ORF">SAMN05444266_11063</name>
</gene>
<feature type="compositionally biased region" description="Basic and acidic residues" evidence="1">
    <location>
        <begin position="111"/>
        <end position="143"/>
    </location>
</feature>
<dbReference type="OrthoDB" id="676306at2"/>
<keyword evidence="2" id="KW-0472">Membrane</keyword>
<feature type="compositionally biased region" description="Low complexity" evidence="1">
    <location>
        <begin position="159"/>
        <end position="187"/>
    </location>
</feature>
<dbReference type="AlphaFoldDB" id="A0A1M7KYH3"/>
<dbReference type="Proteomes" id="UP000184420">
    <property type="component" value="Unassembled WGS sequence"/>
</dbReference>
<feature type="region of interest" description="Disordered" evidence="1">
    <location>
        <begin position="52"/>
        <end position="219"/>
    </location>
</feature>
<sequence length="307" mass="31714">MAERSSSNNMQENKGKKNLQALGVTVGVHALLLVALLFAGFSAPPPLPNQDLGMEVNLGTSDDGMGDVQPLDPNPPAAETPAPAPQPEVQQPAPDADAPQDIATDNDADAPEVKKPEKPVTKPPKELPKKLEPKPEKPVKKPAAETPAKPAPAAPAPKPKAVFGGVASNNSAHSGNGANGSNNSTGEGNTGKPGDRGQINGDPNAKGYTGGGGLGGGRSDFQLKGRSLVGRPSVTYDSNESGYVAINIKVDKQGNVIAANYSMSGSTISNDNLISIAKRAALQIKYNASQDAPEVQFGLIRFYFKAE</sequence>
<evidence type="ECO:0000256" key="1">
    <source>
        <dbReference type="SAM" id="MobiDB-lite"/>
    </source>
</evidence>
<organism evidence="3 4">
    <name type="scientific">Chitinophaga jiangningensis</name>
    <dbReference type="NCBI Taxonomy" id="1419482"/>
    <lineage>
        <taxon>Bacteria</taxon>
        <taxon>Pseudomonadati</taxon>
        <taxon>Bacteroidota</taxon>
        <taxon>Chitinophagia</taxon>
        <taxon>Chitinophagales</taxon>
        <taxon>Chitinophagaceae</taxon>
        <taxon>Chitinophaga</taxon>
    </lineage>
</organism>
<feature type="compositionally biased region" description="Pro residues" evidence="1">
    <location>
        <begin position="72"/>
        <end position="86"/>
    </location>
</feature>
<keyword evidence="2" id="KW-1133">Transmembrane helix</keyword>
<dbReference type="STRING" id="1419482.SAMN05444266_11063"/>
<accession>A0A1M7KYH3</accession>
<reference evidence="3 4" key="1">
    <citation type="submission" date="2016-11" db="EMBL/GenBank/DDBJ databases">
        <authorList>
            <person name="Jaros S."/>
            <person name="Januszkiewicz K."/>
            <person name="Wedrychowicz H."/>
        </authorList>
    </citation>
    <scope>NUCLEOTIDE SEQUENCE [LARGE SCALE GENOMIC DNA]</scope>
    <source>
        <strain evidence="3 4">DSM 27406</strain>
    </source>
</reference>
<keyword evidence="2" id="KW-0812">Transmembrane</keyword>